<dbReference type="GO" id="GO:0005634">
    <property type="term" value="C:nucleus"/>
    <property type="evidence" value="ECO:0007669"/>
    <property type="project" value="TreeGrafter"/>
</dbReference>
<keyword evidence="8" id="KW-0479">Metal-binding</keyword>
<feature type="domain" description="PAW" evidence="15">
    <location>
        <begin position="423"/>
        <end position="635"/>
    </location>
</feature>
<dbReference type="AlphaFoldDB" id="A0AAE0Y3J1"/>
<evidence type="ECO:0000256" key="6">
    <source>
        <dbReference type="ARBA" id="ARBA00018546"/>
    </source>
</evidence>
<accession>A0AAE0Y3J1</accession>
<comment type="function">
    <text evidence="11">Specifically deglycosylates the denatured form of N-linked glycoproteins in the cytoplasm and assists their proteasome-mediated degradation. Cleaves the beta-aspartyl-glucosamine (GlcNAc) of the glycan and the amide side chain of Asn, converting Asn to Asp. Prefers proteins containing high-mannose over those bearing complex type oligosaccharides. Can recognize misfolded proteins in the endoplasmic reticulum that are exported to the cytosol to be destroyed and deglycosylate them, while it has no activity toward native proteins. Deglycosylation is a prerequisite for subsequent proteasome-mediated degradation of some, but not all, misfolded glycoproteins.</text>
</comment>
<dbReference type="InterPro" id="IPR036339">
    <property type="entry name" value="PUB-like_dom_sf"/>
</dbReference>
<name>A0AAE0Y3J1_9GAST</name>
<dbReference type="Proteomes" id="UP001283361">
    <property type="component" value="Unassembled WGS sequence"/>
</dbReference>
<dbReference type="Gene3D" id="3.10.620.30">
    <property type="match status" value="1"/>
</dbReference>
<evidence type="ECO:0000256" key="14">
    <source>
        <dbReference type="PROSITE-ProRule" id="PRU00731"/>
    </source>
</evidence>
<evidence type="ECO:0000256" key="3">
    <source>
        <dbReference type="ARBA" id="ARBA00004496"/>
    </source>
</evidence>
<dbReference type="SUPFAM" id="SSF49785">
    <property type="entry name" value="Galactose-binding domain-like"/>
    <property type="match status" value="1"/>
</dbReference>
<evidence type="ECO:0000256" key="11">
    <source>
        <dbReference type="ARBA" id="ARBA00024870"/>
    </source>
</evidence>
<evidence type="ECO:0000313" key="16">
    <source>
        <dbReference type="EMBL" id="KAK3731653.1"/>
    </source>
</evidence>
<dbReference type="EMBL" id="JAWDGP010006989">
    <property type="protein sequence ID" value="KAK3731653.1"/>
    <property type="molecule type" value="Genomic_DNA"/>
</dbReference>
<evidence type="ECO:0000256" key="8">
    <source>
        <dbReference type="ARBA" id="ARBA00022723"/>
    </source>
</evidence>
<comment type="subcellular location">
    <subcellularLocation>
        <location evidence="3">Cytoplasm</location>
    </subcellularLocation>
</comment>
<dbReference type="InterPro" id="IPR050883">
    <property type="entry name" value="PNGase"/>
</dbReference>
<comment type="catalytic activity">
    <reaction evidence="1">
        <text>Hydrolysis of an N(4)-(acetyl-beta-D-glucosaminyl)asparagine residue in which the glucosamine residue may be further glycosylated, to yield a (substituted) N-acetyl-beta-D-glucosaminylamine and a peptide containing an aspartate residue.</text>
        <dbReference type="EC" id="3.5.1.52"/>
    </reaction>
</comment>
<dbReference type="InterPro" id="IPR002931">
    <property type="entry name" value="Transglutaminase-like"/>
</dbReference>
<dbReference type="Pfam" id="PF01841">
    <property type="entry name" value="Transglut_core"/>
    <property type="match status" value="1"/>
</dbReference>
<dbReference type="InterPro" id="IPR038765">
    <property type="entry name" value="Papain-like_cys_pep_sf"/>
</dbReference>
<evidence type="ECO:0000256" key="13">
    <source>
        <dbReference type="ARBA" id="ARBA00032901"/>
    </source>
</evidence>
<dbReference type="SMART" id="SM00460">
    <property type="entry name" value="TGc"/>
    <property type="match status" value="1"/>
</dbReference>
<dbReference type="Gene3D" id="1.20.58.2190">
    <property type="match status" value="1"/>
</dbReference>
<organism evidence="16 17">
    <name type="scientific">Elysia crispata</name>
    <name type="common">lettuce slug</name>
    <dbReference type="NCBI Taxonomy" id="231223"/>
    <lineage>
        <taxon>Eukaryota</taxon>
        <taxon>Metazoa</taxon>
        <taxon>Spiralia</taxon>
        <taxon>Lophotrochozoa</taxon>
        <taxon>Mollusca</taxon>
        <taxon>Gastropoda</taxon>
        <taxon>Heterobranchia</taxon>
        <taxon>Euthyneura</taxon>
        <taxon>Panpulmonata</taxon>
        <taxon>Sacoglossa</taxon>
        <taxon>Placobranchoidea</taxon>
        <taxon>Plakobranchidae</taxon>
        <taxon>Elysia</taxon>
    </lineage>
</organism>
<dbReference type="FunFam" id="2.60.120.1020:FF:000001">
    <property type="entry name" value="Peptide-N(4)-(N-acetyl-beta-glucosaminyl)asparagine amidase"/>
    <property type="match status" value="1"/>
</dbReference>
<protein>
    <recommendedName>
        <fullName evidence="6">Peptide-N(4)-(N-acetyl-beta-glucosaminyl)asparagine amidase</fullName>
        <ecNumber evidence="5">3.5.1.52</ecNumber>
    </recommendedName>
    <alternativeName>
        <fullName evidence="12">N-glycanase 1</fullName>
    </alternativeName>
    <alternativeName>
        <fullName evidence="13">Peptide:N-glycanase</fullName>
    </alternativeName>
</protein>
<dbReference type="Pfam" id="PF09409">
    <property type="entry name" value="PUB"/>
    <property type="match status" value="1"/>
</dbReference>
<dbReference type="PROSITE" id="PS51398">
    <property type="entry name" value="PAW"/>
    <property type="match status" value="1"/>
</dbReference>
<dbReference type="SUPFAM" id="SSF143503">
    <property type="entry name" value="PUG domain-like"/>
    <property type="match status" value="1"/>
</dbReference>
<evidence type="ECO:0000256" key="9">
    <source>
        <dbReference type="ARBA" id="ARBA00022801"/>
    </source>
</evidence>
<keyword evidence="17" id="KW-1185">Reference proteome</keyword>
<dbReference type="GO" id="GO:0006516">
    <property type="term" value="P:glycoprotein catabolic process"/>
    <property type="evidence" value="ECO:0007669"/>
    <property type="project" value="InterPro"/>
</dbReference>
<evidence type="ECO:0000256" key="5">
    <source>
        <dbReference type="ARBA" id="ARBA00012158"/>
    </source>
</evidence>
<dbReference type="EC" id="3.5.1.52" evidence="5"/>
<keyword evidence="10" id="KW-0862">Zinc</keyword>
<keyword evidence="9" id="KW-0378">Hydrolase</keyword>
<comment type="cofactor">
    <cofactor evidence="2">
        <name>Zn(2+)</name>
        <dbReference type="ChEBI" id="CHEBI:29105"/>
    </cofactor>
</comment>
<dbReference type="Gene3D" id="2.20.25.10">
    <property type="match status" value="1"/>
</dbReference>
<evidence type="ECO:0000313" key="17">
    <source>
        <dbReference type="Proteomes" id="UP001283361"/>
    </source>
</evidence>
<dbReference type="InterPro" id="IPR018997">
    <property type="entry name" value="PUB_domain"/>
</dbReference>
<dbReference type="InterPro" id="IPR006588">
    <property type="entry name" value="Peptide_N_glycanase_PAW_dom"/>
</dbReference>
<reference evidence="16" key="1">
    <citation type="journal article" date="2023" name="G3 (Bethesda)">
        <title>A reference genome for the long-term kleptoplast-retaining sea slug Elysia crispata morphotype clarki.</title>
        <authorList>
            <person name="Eastman K.E."/>
            <person name="Pendleton A.L."/>
            <person name="Shaikh M.A."/>
            <person name="Suttiyut T."/>
            <person name="Ogas R."/>
            <person name="Tomko P."/>
            <person name="Gavelis G."/>
            <person name="Widhalm J.R."/>
            <person name="Wisecaver J.H."/>
        </authorList>
    </citation>
    <scope>NUCLEOTIDE SEQUENCE</scope>
    <source>
        <strain evidence="16">ECLA1</strain>
    </source>
</reference>
<dbReference type="SMART" id="SM00580">
    <property type="entry name" value="PUG"/>
    <property type="match status" value="1"/>
</dbReference>
<evidence type="ECO:0000256" key="12">
    <source>
        <dbReference type="ARBA" id="ARBA00029604"/>
    </source>
</evidence>
<dbReference type="Pfam" id="PF04721">
    <property type="entry name" value="PAW"/>
    <property type="match status" value="1"/>
</dbReference>
<evidence type="ECO:0000256" key="7">
    <source>
        <dbReference type="ARBA" id="ARBA00022490"/>
    </source>
</evidence>
<comment type="similarity">
    <text evidence="4 14">Belongs to the transglutaminase-like superfamily. PNGase family.</text>
</comment>
<dbReference type="InterPro" id="IPR008979">
    <property type="entry name" value="Galactose-bd-like_sf"/>
</dbReference>
<dbReference type="SMART" id="SM00613">
    <property type="entry name" value="PAW"/>
    <property type="match status" value="1"/>
</dbReference>
<dbReference type="GO" id="GO:0005829">
    <property type="term" value="C:cytosol"/>
    <property type="evidence" value="ECO:0007669"/>
    <property type="project" value="TreeGrafter"/>
</dbReference>
<dbReference type="SUPFAM" id="SSF54001">
    <property type="entry name" value="Cysteine proteinases"/>
    <property type="match status" value="1"/>
</dbReference>
<keyword evidence="7" id="KW-0963">Cytoplasm</keyword>
<evidence type="ECO:0000256" key="2">
    <source>
        <dbReference type="ARBA" id="ARBA00001947"/>
    </source>
</evidence>
<dbReference type="GO" id="GO:0046872">
    <property type="term" value="F:metal ion binding"/>
    <property type="evidence" value="ECO:0007669"/>
    <property type="project" value="UniProtKB-KW"/>
</dbReference>
<gene>
    <name evidence="16" type="ORF">RRG08_035324</name>
</gene>
<comment type="caution">
    <text evidence="16">The sequence shown here is derived from an EMBL/GenBank/DDBJ whole genome shotgun (WGS) entry which is preliminary data.</text>
</comment>
<evidence type="ECO:0000259" key="15">
    <source>
        <dbReference type="PROSITE" id="PS51398"/>
    </source>
</evidence>
<evidence type="ECO:0000256" key="1">
    <source>
        <dbReference type="ARBA" id="ARBA00001650"/>
    </source>
</evidence>
<dbReference type="GO" id="GO:0000224">
    <property type="term" value="F:peptide-N4-(N-acetyl-beta-glucosaminyl)asparagine amidase activity"/>
    <property type="evidence" value="ECO:0007669"/>
    <property type="project" value="UniProtKB-EC"/>
</dbReference>
<dbReference type="InterPro" id="IPR038680">
    <property type="entry name" value="PAW_sf"/>
</dbReference>
<evidence type="ECO:0000256" key="4">
    <source>
        <dbReference type="ARBA" id="ARBA00009390"/>
    </source>
</evidence>
<dbReference type="PANTHER" id="PTHR12143:SF19">
    <property type="entry name" value="PEPTIDE-N(4)-(N-ACETYL-BETA-GLUCOSAMINYL)ASPARAGINE AMIDASE"/>
    <property type="match status" value="1"/>
</dbReference>
<dbReference type="FunFam" id="2.20.25.10:FF:000011">
    <property type="entry name" value="peptide-N(4)-(N-acetyl-beta- glucosaminyl)asparagine amidase"/>
    <property type="match status" value="1"/>
</dbReference>
<proteinExistence type="inferred from homology"/>
<evidence type="ECO:0000256" key="10">
    <source>
        <dbReference type="ARBA" id="ARBA00022833"/>
    </source>
</evidence>
<sequence>MESSSDIVSTLVNENSKENFLSASDILIKFANNILNNPDEPKYRKIRIGNPAVQSKLLNSVGAMECLFLMGFEEAEDGEHLTLPNGKSLHPVRSIRDGLMQELAKLQTPQRHEQIQPGVRHNLSQNPSEGQRLSQLMASEIEFSGRIRDGMRRVLQYENPTIQEKARQTIPLESLQVEADKNLKSAQAKGESKQDIRDFLLLALLKWFKYTFFKWVDTLPCNRCGGATQHNGSVQPSSDDLRWGASRVEAHICRICQVNTRFPRYTNPEKLLDTRKGRCGEWADCFTLCCRALGFEARFIMDWTDHVWTEVYSNSRSRWLHCDPCENICDKPLLYESGWGKKLTYAIAVSKDEVQDVTWRYSAKHQELLSRRRLCREPWLRQTIHSIWKKQISTLPQQRQKELWIRLLCELTEFICIKTDDENLPGRSTGSLAWRQARGELGNSASTGTTPNSNNSNNNGFVFTPSARERESEIIHVRYNSADNKYLRKSSGDEELLGWDSCVYEQKNIFWKEEPDWKMVYLARCEGSNSAEITWKFDLTGTDLRIGKMELKAQTSVFENGNISWRICASDNCFMQSDASLQDSMTFDLKGSKTLTLTAVLRGGKGANAWQHTQLFRQSSGDKDCYPFDIKLMLN</sequence>
<dbReference type="Gene3D" id="2.60.120.1020">
    <property type="entry name" value="Peptide N glycanase, PAW domain"/>
    <property type="match status" value="1"/>
</dbReference>
<dbReference type="PANTHER" id="PTHR12143">
    <property type="entry name" value="PEPTIDE N-GLYCANASE PNGASE -RELATED"/>
    <property type="match status" value="1"/>
</dbReference>